<dbReference type="CDD" id="cd12148">
    <property type="entry name" value="fungal_TF_MHR"/>
    <property type="match status" value="1"/>
</dbReference>
<dbReference type="GO" id="GO:0008270">
    <property type="term" value="F:zinc ion binding"/>
    <property type="evidence" value="ECO:0007669"/>
    <property type="project" value="InterPro"/>
</dbReference>
<feature type="compositionally biased region" description="Basic and acidic residues" evidence="4">
    <location>
        <begin position="157"/>
        <end position="166"/>
    </location>
</feature>
<keyword evidence="3" id="KW-0539">Nucleus</keyword>
<dbReference type="PANTHER" id="PTHR31001:SF49">
    <property type="entry name" value="ZN(II)2CYS6 TRANSCRIPTION FACTOR (EUROFUNG)"/>
    <property type="match status" value="1"/>
</dbReference>
<dbReference type="SMART" id="SM00906">
    <property type="entry name" value="Fungal_trans"/>
    <property type="match status" value="1"/>
</dbReference>
<dbReference type="InterPro" id="IPR001138">
    <property type="entry name" value="Zn2Cys6_DnaBD"/>
</dbReference>
<accession>A0AAQ3LY98</accession>
<feature type="compositionally biased region" description="Polar residues" evidence="4">
    <location>
        <begin position="114"/>
        <end position="143"/>
    </location>
</feature>
<dbReference type="PROSITE" id="PS00463">
    <property type="entry name" value="ZN2_CY6_FUNGAL_1"/>
    <property type="match status" value="1"/>
</dbReference>
<feature type="domain" description="Zn(2)-C6 fungal-type" evidence="5">
    <location>
        <begin position="37"/>
        <end position="70"/>
    </location>
</feature>
<dbReference type="InterPro" id="IPR036864">
    <property type="entry name" value="Zn2-C6_fun-type_DNA-bd_sf"/>
</dbReference>
<evidence type="ECO:0000256" key="1">
    <source>
        <dbReference type="ARBA" id="ARBA00004123"/>
    </source>
</evidence>
<dbReference type="CDD" id="cd00067">
    <property type="entry name" value="GAL4"/>
    <property type="match status" value="1"/>
</dbReference>
<comment type="subcellular location">
    <subcellularLocation>
        <location evidence="1">Nucleus</location>
    </subcellularLocation>
</comment>
<gene>
    <name evidence="6" type="ORF">R9X50_00013900</name>
</gene>
<dbReference type="Pfam" id="PF04082">
    <property type="entry name" value="Fungal_trans"/>
    <property type="match status" value="1"/>
</dbReference>
<evidence type="ECO:0000313" key="7">
    <source>
        <dbReference type="Proteomes" id="UP001303373"/>
    </source>
</evidence>
<dbReference type="GO" id="GO:0006351">
    <property type="term" value="P:DNA-templated transcription"/>
    <property type="evidence" value="ECO:0007669"/>
    <property type="project" value="InterPro"/>
</dbReference>
<dbReference type="GO" id="GO:0000981">
    <property type="term" value="F:DNA-binding transcription factor activity, RNA polymerase II-specific"/>
    <property type="evidence" value="ECO:0007669"/>
    <property type="project" value="InterPro"/>
</dbReference>
<dbReference type="AlphaFoldDB" id="A0AAQ3LY98"/>
<feature type="region of interest" description="Disordered" evidence="4">
    <location>
        <begin position="106"/>
        <end position="173"/>
    </location>
</feature>
<evidence type="ECO:0000256" key="3">
    <source>
        <dbReference type="ARBA" id="ARBA00023242"/>
    </source>
</evidence>
<keyword evidence="7" id="KW-1185">Reference proteome</keyword>
<dbReference type="InterPro" id="IPR050613">
    <property type="entry name" value="Sec_Metabolite_Reg"/>
</dbReference>
<sequence>MTSTIDNDQLSALQASAAPLAANREHLKQKRARSQLSCTPCRQGKLKCNRAHEPACDQCIKRNRESACVFPPPPAKNNKPPQNVKGRIRQLENLVVDLMNQNRNAQKESVAEGGSNTNGSHTLKTKPSSSGSPGTFSHPTPSSDADKSPRSSVQSRQDGESPRDDADATAPLFGRMKISKNEISYVGESHWNAILNSISDLKRDLGDQQDEDETDDVQPQEITEATTETWTHILPGMGQPLGVPGLGFMLGHSTSATREQLITSVPEKKIADRLLSLWFNSPDPFKPIIHGPTFQDEYRRFWRDPTRTPVMWLGLLYSILSLAASFALRDTDPTSAQAKKIVADVNKYHSLAASAAVAADFTKPKPYTIECLILYGAGLRSNNAFLNIWLMIGLVVRLALRMGYHRDPSHYPNISPFQGEMRRRIWAVISMIDVLISFQLGLPSMVKTIQTDTLPPRNLLDRDFNPSSKLLPPDRNVDELTPSSYTRAKLQTVRVFADAADLSHATIPPPYEEMMALDRQLEDARSNVPPMLQMPEISELVTDPAEQLMCRFNLALLYRKTKIVLHRRYMLTPLSQLSPREQQRGVGDSRKICIESALQVLEYHHTIYAASQSGGQLESVKWYMGSISTHDFLLAAMVLCLELSSQINNAESQVSPSGLACPRRGAMMAALEKSQKIWSDASTAREAAIREQRATNPKYRADDMFDETDKAARAMSAMLKRVKRQFGAQEQPVLPKDDFNPPTPMTQFLNELDRDSARTIESSGPSTASPFEGLNSSYQWNDLGGVPDAMDLGDTRVNEQSTETNGATRKWNDFGRGVLPEKPLLNGNITSNGDINMDFPMIGNMLDVNADLDWQSWDNQFATGLQEQTANDWSPQIDSDVSNPGDIRFFGNSLLGGTGPIAPQNASSQRPSMLLGNAFNGGTGPLPPSQTMTGTRSPPLNFSHDSLGYAGNNGAYSNVDFSNIDADMLQDVRFGTTGPIHQLEVFTHTG</sequence>
<dbReference type="GO" id="GO:0005634">
    <property type="term" value="C:nucleus"/>
    <property type="evidence" value="ECO:0007669"/>
    <property type="project" value="UniProtKB-SubCell"/>
</dbReference>
<dbReference type="PROSITE" id="PS50048">
    <property type="entry name" value="ZN2_CY6_FUNGAL_2"/>
    <property type="match status" value="1"/>
</dbReference>
<protein>
    <recommendedName>
        <fullName evidence="5">Zn(2)-C6 fungal-type domain-containing protein</fullName>
    </recommendedName>
</protein>
<proteinExistence type="predicted"/>
<evidence type="ECO:0000256" key="2">
    <source>
        <dbReference type="ARBA" id="ARBA00022723"/>
    </source>
</evidence>
<dbReference type="Pfam" id="PF00172">
    <property type="entry name" value="Zn_clus"/>
    <property type="match status" value="1"/>
</dbReference>
<dbReference type="Proteomes" id="UP001303373">
    <property type="component" value="Chromosome 1"/>
</dbReference>
<dbReference type="InterPro" id="IPR007219">
    <property type="entry name" value="XnlR_reg_dom"/>
</dbReference>
<dbReference type="GO" id="GO:0003677">
    <property type="term" value="F:DNA binding"/>
    <property type="evidence" value="ECO:0007669"/>
    <property type="project" value="InterPro"/>
</dbReference>
<evidence type="ECO:0000259" key="5">
    <source>
        <dbReference type="PROSITE" id="PS50048"/>
    </source>
</evidence>
<dbReference type="PANTHER" id="PTHR31001">
    <property type="entry name" value="UNCHARACTERIZED TRANSCRIPTIONAL REGULATORY PROTEIN"/>
    <property type="match status" value="1"/>
</dbReference>
<dbReference type="SMART" id="SM00066">
    <property type="entry name" value="GAL4"/>
    <property type="match status" value="1"/>
</dbReference>
<dbReference type="Gene3D" id="4.10.240.10">
    <property type="entry name" value="Zn(2)-C6 fungal-type DNA-binding domain"/>
    <property type="match status" value="1"/>
</dbReference>
<evidence type="ECO:0000313" key="6">
    <source>
        <dbReference type="EMBL" id="WPG97364.1"/>
    </source>
</evidence>
<name>A0AAQ3LY98_9PEZI</name>
<dbReference type="SUPFAM" id="SSF57701">
    <property type="entry name" value="Zn2/Cys6 DNA-binding domain"/>
    <property type="match status" value="1"/>
</dbReference>
<reference evidence="6 7" key="1">
    <citation type="submission" date="2023-11" db="EMBL/GenBank/DDBJ databases">
        <title>An acidophilic fungus is an integral part of prey digestion in a carnivorous sundew plant.</title>
        <authorList>
            <person name="Tsai I.J."/>
        </authorList>
    </citation>
    <scope>NUCLEOTIDE SEQUENCE [LARGE SCALE GENOMIC DNA]</scope>
    <source>
        <strain evidence="6">169a</strain>
    </source>
</reference>
<keyword evidence="2" id="KW-0479">Metal-binding</keyword>
<organism evidence="6 7">
    <name type="scientific">Acrodontium crateriforme</name>
    <dbReference type="NCBI Taxonomy" id="150365"/>
    <lineage>
        <taxon>Eukaryota</taxon>
        <taxon>Fungi</taxon>
        <taxon>Dikarya</taxon>
        <taxon>Ascomycota</taxon>
        <taxon>Pezizomycotina</taxon>
        <taxon>Dothideomycetes</taxon>
        <taxon>Dothideomycetidae</taxon>
        <taxon>Mycosphaerellales</taxon>
        <taxon>Teratosphaeriaceae</taxon>
        <taxon>Acrodontium</taxon>
    </lineage>
</organism>
<dbReference type="EMBL" id="CP138580">
    <property type="protein sequence ID" value="WPG97364.1"/>
    <property type="molecule type" value="Genomic_DNA"/>
</dbReference>
<evidence type="ECO:0000256" key="4">
    <source>
        <dbReference type="SAM" id="MobiDB-lite"/>
    </source>
</evidence>